<dbReference type="Proteomes" id="UP000243499">
    <property type="component" value="Chromosome 3"/>
</dbReference>
<accession>A0A2T8KJ40</accession>
<organism evidence="1">
    <name type="scientific">Panicum hallii</name>
    <dbReference type="NCBI Taxonomy" id="206008"/>
    <lineage>
        <taxon>Eukaryota</taxon>
        <taxon>Viridiplantae</taxon>
        <taxon>Streptophyta</taxon>
        <taxon>Embryophyta</taxon>
        <taxon>Tracheophyta</taxon>
        <taxon>Spermatophyta</taxon>
        <taxon>Magnoliopsida</taxon>
        <taxon>Liliopsida</taxon>
        <taxon>Poales</taxon>
        <taxon>Poaceae</taxon>
        <taxon>PACMAD clade</taxon>
        <taxon>Panicoideae</taxon>
        <taxon>Panicodae</taxon>
        <taxon>Paniceae</taxon>
        <taxon>Panicinae</taxon>
        <taxon>Panicum</taxon>
        <taxon>Panicum sect. Panicum</taxon>
    </lineage>
</organism>
<proteinExistence type="predicted"/>
<protein>
    <submittedName>
        <fullName evidence="1">Uncharacterized protein</fullName>
    </submittedName>
</protein>
<name>A0A2T8KJ40_9POAL</name>
<dbReference type="EMBL" id="CM008048">
    <property type="protein sequence ID" value="PVH62152.1"/>
    <property type="molecule type" value="Genomic_DNA"/>
</dbReference>
<reference evidence="1" key="1">
    <citation type="submission" date="2018-04" db="EMBL/GenBank/DDBJ databases">
        <title>WGS assembly of Panicum hallii.</title>
        <authorList>
            <person name="Lovell J."/>
            <person name="Jenkins J."/>
            <person name="Lowry D."/>
            <person name="Mamidi S."/>
            <person name="Sreedasyam A."/>
            <person name="Weng X."/>
            <person name="Barry K."/>
            <person name="Bonette J."/>
            <person name="Campitelli B."/>
            <person name="Daum C."/>
            <person name="Gordon S."/>
            <person name="Gould B."/>
            <person name="Lipzen A."/>
            <person name="Macqueen A."/>
            <person name="Palacio-Mejia J."/>
            <person name="Plott C."/>
            <person name="Shakirov E."/>
            <person name="Shu S."/>
            <person name="Yoshinaga Y."/>
            <person name="Zane M."/>
            <person name="Rokhsar D."/>
            <person name="Grimwood J."/>
            <person name="Schmutz J."/>
            <person name="Juenger T."/>
        </authorList>
    </citation>
    <scope>NUCLEOTIDE SEQUENCE [LARGE SCALE GENOMIC DNA]</scope>
    <source>
        <strain evidence="1">FIL2</strain>
    </source>
</reference>
<dbReference type="AlphaFoldDB" id="A0A2T8KJ40"/>
<dbReference type="Gramene" id="PVH62152">
    <property type="protein sequence ID" value="PVH62152"/>
    <property type="gene ID" value="PAHAL_3G217500"/>
</dbReference>
<evidence type="ECO:0000313" key="1">
    <source>
        <dbReference type="EMBL" id="PVH62152.1"/>
    </source>
</evidence>
<gene>
    <name evidence="1" type="ORF">PAHAL_3G217500</name>
</gene>
<sequence length="54" mass="6214">MTTFRNNPYAKLSKYGTELNCQEMNRTTVGSTKLICTEITTNMHAHSIQKRHGR</sequence>